<evidence type="ECO:0000313" key="7">
    <source>
        <dbReference type="EMBL" id="XCN68947.1"/>
    </source>
</evidence>
<evidence type="ECO:0000259" key="6">
    <source>
        <dbReference type="Pfam" id="PF04893"/>
    </source>
</evidence>
<dbReference type="Pfam" id="PF04893">
    <property type="entry name" value="Yip1"/>
    <property type="match status" value="1"/>
</dbReference>
<protein>
    <submittedName>
        <fullName evidence="7">Yip1 family protein</fullName>
    </submittedName>
</protein>
<evidence type="ECO:0000256" key="5">
    <source>
        <dbReference type="SAM" id="Phobius"/>
    </source>
</evidence>
<feature type="transmembrane region" description="Helical" evidence="5">
    <location>
        <begin position="165"/>
        <end position="190"/>
    </location>
</feature>
<feature type="transmembrane region" description="Helical" evidence="5">
    <location>
        <begin position="69"/>
        <end position="91"/>
    </location>
</feature>
<keyword evidence="2 5" id="KW-0812">Transmembrane</keyword>
<organism evidence="7">
    <name type="scientific">Pseudomonas syringae CC1417</name>
    <dbReference type="NCBI Taxonomy" id="1357272"/>
    <lineage>
        <taxon>Bacteria</taxon>
        <taxon>Pseudomonadati</taxon>
        <taxon>Pseudomonadota</taxon>
        <taxon>Gammaproteobacteria</taxon>
        <taxon>Pseudomonadales</taxon>
        <taxon>Pseudomonadaceae</taxon>
        <taxon>Pseudomonas</taxon>
        <taxon>Pseudomonas syringae</taxon>
    </lineage>
</organism>
<feature type="transmembrane region" description="Helical" evidence="5">
    <location>
        <begin position="103"/>
        <end position="124"/>
    </location>
</feature>
<reference evidence="7" key="2">
    <citation type="submission" date="2024-07" db="EMBL/GenBank/DDBJ databases">
        <title>A complete genome sequence for Pseudomonas syringae CC1417.</title>
        <authorList>
            <person name="Baltrus D.A."/>
        </authorList>
    </citation>
    <scope>NUCLEOTIDE SEQUENCE</scope>
    <source>
        <strain evidence="7">CC1417</strain>
    </source>
</reference>
<evidence type="ECO:0000256" key="4">
    <source>
        <dbReference type="ARBA" id="ARBA00023136"/>
    </source>
</evidence>
<gene>
    <name evidence="7" type="ORF">N011_06560</name>
</gene>
<evidence type="ECO:0000256" key="1">
    <source>
        <dbReference type="ARBA" id="ARBA00004141"/>
    </source>
</evidence>
<dbReference type="RefSeq" id="WP_024696039.1">
    <property type="nucleotide sequence ID" value="NZ_CP159362.1"/>
</dbReference>
<dbReference type="EMBL" id="CP159362">
    <property type="protein sequence ID" value="XCN68947.1"/>
    <property type="molecule type" value="Genomic_DNA"/>
</dbReference>
<keyword evidence="3 5" id="KW-1133">Transmembrane helix</keyword>
<feature type="domain" description="Yip1" evidence="6">
    <location>
        <begin position="7"/>
        <end position="180"/>
    </location>
</feature>
<evidence type="ECO:0000256" key="2">
    <source>
        <dbReference type="ARBA" id="ARBA00022692"/>
    </source>
</evidence>
<proteinExistence type="predicted"/>
<keyword evidence="4 5" id="KW-0472">Membrane</keyword>
<dbReference type="GO" id="GO:0016020">
    <property type="term" value="C:membrane"/>
    <property type="evidence" value="ECO:0007669"/>
    <property type="project" value="UniProtKB-SubCell"/>
</dbReference>
<reference evidence="7" key="1">
    <citation type="journal article" date="2014" name="Genome Announc.">
        <title>Draft Genome Sequences of a Phylogenetically Diverse Suite of Pseudomonas syringae Strains from Multiple Source Populations.</title>
        <authorList>
            <person name="Baltrus D.A."/>
            <person name="Yourstone S."/>
            <person name="Lind A."/>
            <person name="Guilbaud C."/>
            <person name="Sands D.C."/>
            <person name="Jones C.D."/>
            <person name="Morris C.E."/>
            <person name="Dangl J.L."/>
        </authorList>
    </citation>
    <scope>NUCLEOTIDE SEQUENCE</scope>
    <source>
        <strain evidence="7">CC1417</strain>
    </source>
</reference>
<evidence type="ECO:0000256" key="3">
    <source>
        <dbReference type="ARBA" id="ARBA00022989"/>
    </source>
</evidence>
<dbReference type="AlphaFoldDB" id="A0AAU8LL20"/>
<accession>A0AAU8LL20</accession>
<dbReference type="InterPro" id="IPR006977">
    <property type="entry name" value="Yip1_dom"/>
</dbReference>
<name>A0AAU8LL20_PSESX</name>
<sequence length="208" mass="22926">MNLFIVKLFTQPANAWRDRREEEDHSPRQYIPHLILLGLIPVICLFIGTTQTGWIMTLGDHVRLSTRSALLLCALLSVATLVGTALMGFFLRWISRRSTASPTLNQCIGFATYTLAPFFLSGIAGLYPSRWLMILVLGLAAIHSTFLLFIGIGPFTRLPEGNAPLYAAAVWAVGVLLLVTILVSTILLWYNVLTPDYVRNLVGEVPGG</sequence>
<feature type="transmembrane region" description="Helical" evidence="5">
    <location>
        <begin position="31"/>
        <end position="48"/>
    </location>
</feature>
<feature type="transmembrane region" description="Helical" evidence="5">
    <location>
        <begin position="131"/>
        <end position="153"/>
    </location>
</feature>
<comment type="subcellular location">
    <subcellularLocation>
        <location evidence="1">Membrane</location>
        <topology evidence="1">Multi-pass membrane protein</topology>
    </subcellularLocation>
</comment>